<sequence>MKGRKPQPSNVIPMKGAAPRHVPEAPEFLSEQGRKVWEELAPVMVMKDRLEPHHVYQFAAYCESVSNFIAATHTLACEGMYYETITRNGKQQKITAASRLQEGAMATMRQNGALFGLSPVDDARLKTGAQGDLFADVLDQLKNGTD</sequence>
<dbReference type="RefSeq" id="WP_087211864.1">
    <property type="nucleotide sequence ID" value="NZ_CP021431.1"/>
</dbReference>
<dbReference type="Proteomes" id="UP000195273">
    <property type="component" value="Chromosome"/>
</dbReference>
<organism evidence="1 2">
    <name type="scientific">Yoonia vestfoldensis</name>
    <dbReference type="NCBI Taxonomy" id="245188"/>
    <lineage>
        <taxon>Bacteria</taxon>
        <taxon>Pseudomonadati</taxon>
        <taxon>Pseudomonadota</taxon>
        <taxon>Alphaproteobacteria</taxon>
        <taxon>Rhodobacterales</taxon>
        <taxon>Paracoccaceae</taxon>
        <taxon>Yoonia</taxon>
    </lineage>
</organism>
<evidence type="ECO:0000313" key="2">
    <source>
        <dbReference type="Proteomes" id="UP000195273"/>
    </source>
</evidence>
<gene>
    <name evidence="1" type="ORF">LOKVESSMR4R_03715</name>
</gene>
<dbReference type="Pfam" id="PF05119">
    <property type="entry name" value="Terminase_4"/>
    <property type="match status" value="1"/>
</dbReference>
<dbReference type="OrthoDB" id="7843333at2"/>
<evidence type="ECO:0000313" key="1">
    <source>
        <dbReference type="EMBL" id="ARU02981.1"/>
    </source>
</evidence>
<reference evidence="1 2" key="1">
    <citation type="submission" date="2017-05" db="EMBL/GenBank/DDBJ databases">
        <title>Genome Sequence of Loktanella vestfoldensis Strain SMR4r Isolated from a Culture of the Diatom Skeletonema marinoi.</title>
        <authorList>
            <person name="Topel M."/>
            <person name="Pinder M.I.M."/>
            <person name="Johansson O.N."/>
            <person name="Kourtchenko O."/>
            <person name="Godhe A."/>
            <person name="Clarke A.K."/>
        </authorList>
    </citation>
    <scope>NUCLEOTIDE SEQUENCE [LARGE SCALE GENOMIC DNA]</scope>
    <source>
        <strain evidence="1 2">SMR4r</strain>
    </source>
</reference>
<name>A0A1Y0EHX3_9RHOB</name>
<proteinExistence type="predicted"/>
<dbReference type="AlphaFoldDB" id="A0A1Y0EHX3"/>
<protein>
    <submittedName>
        <fullName evidence="1">Phage terminase, small subunit</fullName>
    </submittedName>
</protein>
<dbReference type="EMBL" id="CP021431">
    <property type="protein sequence ID" value="ARU02981.1"/>
    <property type="molecule type" value="Genomic_DNA"/>
</dbReference>
<accession>A0A1Y0EHX3</accession>
<dbReference type="InterPro" id="IPR006448">
    <property type="entry name" value="Phage_term_ssu_P27"/>
</dbReference>
<dbReference type="KEGG" id="lvs:LOKVESSMR4R_03715"/>
<keyword evidence="2" id="KW-1185">Reference proteome</keyword>